<dbReference type="AlphaFoldDB" id="A0A2Z6N1U8"/>
<reference evidence="2" key="1">
    <citation type="journal article" date="2017" name="Front. Plant Sci.">
        <title>Climate Clever Clovers: New Paradigm to Reduce the Environmental Footprint of Ruminants by Breeding Low Methanogenic Forages Utilizing Haplotype Variation.</title>
        <authorList>
            <person name="Kaur P."/>
            <person name="Appels R."/>
            <person name="Bayer P.E."/>
            <person name="Keeble-Gagnere G."/>
            <person name="Wang J."/>
            <person name="Hirakawa H."/>
            <person name="Shirasawa K."/>
            <person name="Vercoe P."/>
            <person name="Stefanova K."/>
            <person name="Durmic Z."/>
            <person name="Nichols P."/>
            <person name="Revell C."/>
            <person name="Isobe S.N."/>
            <person name="Edwards D."/>
            <person name="Erskine W."/>
        </authorList>
    </citation>
    <scope>NUCLEOTIDE SEQUENCE [LARGE SCALE GENOMIC DNA]</scope>
    <source>
        <strain evidence="2">cv. Daliak</strain>
    </source>
</reference>
<name>A0A2Z6N1U8_TRISU</name>
<evidence type="ECO:0000313" key="1">
    <source>
        <dbReference type="EMBL" id="GAU38828.1"/>
    </source>
</evidence>
<accession>A0A2Z6N1U8</accession>
<sequence length="206" mass="23143">MGEPYYKPNPCTVVTLLNCKKLESHWYHTVLKNWTELGARLNSSNEDDTIQYLFLAMQGIEYWSHYTSTQVSFTLELPPNMFGFSYYLALSQGYVGKGISFGCECYLDNISDSVPTSDRTGNCDPVANKVADCNPLWITMCLINEGQNRVEGTESDEQEGTIVPTKKLKQHVFGTPSKLEAGEIEDLRCLLEELLNIGFGGDLMQL</sequence>
<organism evidence="1 2">
    <name type="scientific">Trifolium subterraneum</name>
    <name type="common">Subterranean clover</name>
    <dbReference type="NCBI Taxonomy" id="3900"/>
    <lineage>
        <taxon>Eukaryota</taxon>
        <taxon>Viridiplantae</taxon>
        <taxon>Streptophyta</taxon>
        <taxon>Embryophyta</taxon>
        <taxon>Tracheophyta</taxon>
        <taxon>Spermatophyta</taxon>
        <taxon>Magnoliopsida</taxon>
        <taxon>eudicotyledons</taxon>
        <taxon>Gunneridae</taxon>
        <taxon>Pentapetalae</taxon>
        <taxon>rosids</taxon>
        <taxon>fabids</taxon>
        <taxon>Fabales</taxon>
        <taxon>Fabaceae</taxon>
        <taxon>Papilionoideae</taxon>
        <taxon>50 kb inversion clade</taxon>
        <taxon>NPAAA clade</taxon>
        <taxon>Hologalegina</taxon>
        <taxon>IRL clade</taxon>
        <taxon>Trifolieae</taxon>
        <taxon>Trifolium</taxon>
    </lineage>
</organism>
<protein>
    <submittedName>
        <fullName evidence="1">Uncharacterized protein</fullName>
    </submittedName>
</protein>
<dbReference type="Proteomes" id="UP000242715">
    <property type="component" value="Unassembled WGS sequence"/>
</dbReference>
<proteinExistence type="predicted"/>
<dbReference type="EMBL" id="DF973733">
    <property type="protein sequence ID" value="GAU38828.1"/>
    <property type="molecule type" value="Genomic_DNA"/>
</dbReference>
<keyword evidence="2" id="KW-1185">Reference proteome</keyword>
<gene>
    <name evidence="1" type="ORF">TSUD_356790</name>
</gene>
<evidence type="ECO:0000313" key="2">
    <source>
        <dbReference type="Proteomes" id="UP000242715"/>
    </source>
</evidence>